<evidence type="ECO:0000313" key="3">
    <source>
        <dbReference type="EMBL" id="EGT31607.1"/>
    </source>
</evidence>
<dbReference type="InterPro" id="IPR012337">
    <property type="entry name" value="RNaseH-like_sf"/>
</dbReference>
<sequence length="397" mass="47374">MAQWIANRHRKFNQILIERNNPDKPKKRIGEPALVGVFLYATDRARYAKEEWVPLVDQIEAMRKLGALQITDTTFEKMSAVLRTEDDEAIKELREWQRKISYRLHYPHLKDLKIKITKNKNDGVSFMKQYFSSLSHDKKFDPLYLDTENAHHKLREERDFKRLALITIFDTYTSTVLLFRVHRFNDKEIEEVREALRGLHRFFVTFDDEKILSSRSESGSISFLDLQCFCVKEEWNAKTGKKCERLQSLKDAVAEHPLNINLHKDETMSDWTAPLLTHDQICYAAMDAVVLHELEKKVKSKEEDLKKEEIERQKREEEELEREKVRRNQFQRAESRRDEFGKPGWRREESGNREFGREKFRRPDWRLEESRRDDLENASQHSISCVSSRRLDILPFS</sequence>
<organism evidence="4">
    <name type="scientific">Caenorhabditis brenneri</name>
    <name type="common">Nematode worm</name>
    <dbReference type="NCBI Taxonomy" id="135651"/>
    <lineage>
        <taxon>Eukaryota</taxon>
        <taxon>Metazoa</taxon>
        <taxon>Ecdysozoa</taxon>
        <taxon>Nematoda</taxon>
        <taxon>Chromadorea</taxon>
        <taxon>Rhabditida</taxon>
        <taxon>Rhabditina</taxon>
        <taxon>Rhabditomorpha</taxon>
        <taxon>Rhabditoidea</taxon>
        <taxon>Rhabditidae</taxon>
        <taxon>Peloderinae</taxon>
        <taxon>Caenorhabditis</taxon>
    </lineage>
</organism>
<dbReference type="Pfam" id="PF01612">
    <property type="entry name" value="DNA_pol_A_exo1"/>
    <property type="match status" value="1"/>
</dbReference>
<reference evidence="4" key="1">
    <citation type="submission" date="2011-07" db="EMBL/GenBank/DDBJ databases">
        <authorList>
            <consortium name="Caenorhabditis brenneri Sequencing and Analysis Consortium"/>
            <person name="Wilson R.K."/>
        </authorList>
    </citation>
    <scope>NUCLEOTIDE SEQUENCE [LARGE SCALE GENOMIC DNA]</scope>
    <source>
        <strain evidence="4">PB2801</strain>
    </source>
</reference>
<accession>G0NI28</accession>
<dbReference type="SUPFAM" id="SSF53098">
    <property type="entry name" value="Ribonuclease H-like"/>
    <property type="match status" value="1"/>
</dbReference>
<dbReference type="InterPro" id="IPR002562">
    <property type="entry name" value="3'-5'_exonuclease_dom"/>
</dbReference>
<dbReference type="Gene3D" id="3.30.420.10">
    <property type="entry name" value="Ribonuclease H-like superfamily/Ribonuclease H"/>
    <property type="match status" value="1"/>
</dbReference>
<dbReference type="HOGENOM" id="CLU_058292_0_0_1"/>
<feature type="region of interest" description="Disordered" evidence="1">
    <location>
        <begin position="302"/>
        <end position="357"/>
    </location>
</feature>
<dbReference type="GO" id="GO:0006139">
    <property type="term" value="P:nucleobase-containing compound metabolic process"/>
    <property type="evidence" value="ECO:0007669"/>
    <property type="project" value="InterPro"/>
</dbReference>
<dbReference type="AlphaFoldDB" id="G0NI28"/>
<feature type="domain" description="3'-5' exonuclease" evidence="2">
    <location>
        <begin position="136"/>
        <end position="300"/>
    </location>
</feature>
<dbReference type="EMBL" id="GL379887">
    <property type="protein sequence ID" value="EGT31607.1"/>
    <property type="molecule type" value="Genomic_DNA"/>
</dbReference>
<dbReference type="Proteomes" id="UP000008068">
    <property type="component" value="Unassembled WGS sequence"/>
</dbReference>
<proteinExistence type="predicted"/>
<dbReference type="GO" id="GO:0003676">
    <property type="term" value="F:nucleic acid binding"/>
    <property type="evidence" value="ECO:0007669"/>
    <property type="project" value="InterPro"/>
</dbReference>
<dbReference type="InterPro" id="IPR036397">
    <property type="entry name" value="RNaseH_sf"/>
</dbReference>
<dbReference type="InParanoid" id="G0NI28"/>
<evidence type="ECO:0000259" key="2">
    <source>
        <dbReference type="Pfam" id="PF01612"/>
    </source>
</evidence>
<feature type="compositionally biased region" description="Basic and acidic residues" evidence="1">
    <location>
        <begin position="302"/>
        <end position="326"/>
    </location>
</feature>
<name>G0NI28_CAEBE</name>
<feature type="compositionally biased region" description="Basic and acidic residues" evidence="1">
    <location>
        <begin position="333"/>
        <end position="357"/>
    </location>
</feature>
<evidence type="ECO:0000313" key="4">
    <source>
        <dbReference type="Proteomes" id="UP000008068"/>
    </source>
</evidence>
<dbReference type="GO" id="GO:0008408">
    <property type="term" value="F:3'-5' exonuclease activity"/>
    <property type="evidence" value="ECO:0007669"/>
    <property type="project" value="InterPro"/>
</dbReference>
<dbReference type="OrthoDB" id="446462at2759"/>
<protein>
    <recommendedName>
        <fullName evidence="2">3'-5' exonuclease domain-containing protein</fullName>
    </recommendedName>
</protein>
<evidence type="ECO:0000256" key="1">
    <source>
        <dbReference type="SAM" id="MobiDB-lite"/>
    </source>
</evidence>
<gene>
    <name evidence="3" type="ORF">CAEBREN_24039</name>
</gene>
<keyword evidence="4" id="KW-1185">Reference proteome</keyword>